<name>A0A1H0UHN9_9MICO</name>
<evidence type="ECO:0008006" key="4">
    <source>
        <dbReference type="Google" id="ProtNLM"/>
    </source>
</evidence>
<accession>A0A1H0UHN9</accession>
<organism evidence="2 3">
    <name type="scientific">Pedococcus dokdonensis</name>
    <dbReference type="NCBI Taxonomy" id="443156"/>
    <lineage>
        <taxon>Bacteria</taxon>
        <taxon>Bacillati</taxon>
        <taxon>Actinomycetota</taxon>
        <taxon>Actinomycetes</taxon>
        <taxon>Micrococcales</taxon>
        <taxon>Intrasporangiaceae</taxon>
        <taxon>Pedococcus</taxon>
    </lineage>
</organism>
<dbReference type="Proteomes" id="UP000199077">
    <property type="component" value="Chromosome I"/>
</dbReference>
<dbReference type="AlphaFoldDB" id="A0A1H0UHN9"/>
<dbReference type="OrthoDB" id="7376174at2"/>
<feature type="compositionally biased region" description="Basic and acidic residues" evidence="1">
    <location>
        <begin position="70"/>
        <end position="82"/>
    </location>
</feature>
<proteinExistence type="predicted"/>
<dbReference type="InterPro" id="IPR020311">
    <property type="entry name" value="Uncharacterised_Rv0898c"/>
</dbReference>
<feature type="region of interest" description="Disordered" evidence="1">
    <location>
        <begin position="63"/>
        <end position="82"/>
    </location>
</feature>
<sequence length="82" mass="9534">MADDIDIQQHIKGLIDEEHGLRSRLSAGEISVEEENARLRSLEVELDQCWDLLRQRRAKREFGEDPAEAAVRDERTVENYRG</sequence>
<dbReference type="RefSeq" id="WP_091787990.1">
    <property type="nucleotide sequence ID" value="NZ_LT629711.1"/>
</dbReference>
<evidence type="ECO:0000313" key="3">
    <source>
        <dbReference type="Proteomes" id="UP000199077"/>
    </source>
</evidence>
<reference evidence="3" key="1">
    <citation type="submission" date="2016-10" db="EMBL/GenBank/DDBJ databases">
        <authorList>
            <person name="Varghese N."/>
            <person name="Submissions S."/>
        </authorList>
    </citation>
    <scope>NUCLEOTIDE SEQUENCE [LARGE SCALE GENOMIC DNA]</scope>
    <source>
        <strain evidence="3">DSM 22329</strain>
    </source>
</reference>
<dbReference type="Pfam" id="PF10944">
    <property type="entry name" value="DUF2630"/>
    <property type="match status" value="1"/>
</dbReference>
<evidence type="ECO:0000313" key="2">
    <source>
        <dbReference type="EMBL" id="SDP65694.1"/>
    </source>
</evidence>
<protein>
    <recommendedName>
        <fullName evidence="4">DUF2630 domain-containing protein</fullName>
    </recommendedName>
</protein>
<keyword evidence="3" id="KW-1185">Reference proteome</keyword>
<evidence type="ECO:0000256" key="1">
    <source>
        <dbReference type="SAM" id="MobiDB-lite"/>
    </source>
</evidence>
<dbReference type="STRING" id="443156.SAMN04489867_3331"/>
<gene>
    <name evidence="2" type="ORF">SAMN04489867_3331</name>
</gene>
<dbReference type="EMBL" id="LT629711">
    <property type="protein sequence ID" value="SDP65694.1"/>
    <property type="molecule type" value="Genomic_DNA"/>
</dbReference>